<reference evidence="2 3" key="1">
    <citation type="journal article" date="2024" name="Nat. Commun.">
        <title>Phylogenomics reveals the evolutionary origins of lichenization in chlorophyte algae.</title>
        <authorList>
            <person name="Puginier C."/>
            <person name="Libourel C."/>
            <person name="Otte J."/>
            <person name="Skaloud P."/>
            <person name="Haon M."/>
            <person name="Grisel S."/>
            <person name="Petersen M."/>
            <person name="Berrin J.G."/>
            <person name="Delaux P.M."/>
            <person name="Dal Grande F."/>
            <person name="Keller J."/>
        </authorList>
    </citation>
    <scope>NUCLEOTIDE SEQUENCE [LARGE SCALE GENOMIC DNA]</scope>
    <source>
        <strain evidence="2 3">SAG 2043</strain>
    </source>
</reference>
<evidence type="ECO:0008006" key="4">
    <source>
        <dbReference type="Google" id="ProtNLM"/>
    </source>
</evidence>
<protein>
    <recommendedName>
        <fullName evidence="4">Cupin 2 conserved barrel domain-containing protein</fullName>
    </recommendedName>
</protein>
<dbReference type="AlphaFoldDB" id="A0AAW1PWJ4"/>
<evidence type="ECO:0000313" key="3">
    <source>
        <dbReference type="Proteomes" id="UP001489004"/>
    </source>
</evidence>
<keyword evidence="3" id="KW-1185">Reference proteome</keyword>
<feature type="signal peptide" evidence="1">
    <location>
        <begin position="1"/>
        <end position="16"/>
    </location>
</feature>
<evidence type="ECO:0000313" key="2">
    <source>
        <dbReference type="EMBL" id="KAK9813122.1"/>
    </source>
</evidence>
<proteinExistence type="predicted"/>
<dbReference type="PANTHER" id="PTHR34571">
    <property type="entry name" value="(S)-UREIDOGLYCINE AMINOHYDROLASE"/>
    <property type="match status" value="1"/>
</dbReference>
<dbReference type="InterPro" id="IPR017627">
    <property type="entry name" value="UGHY"/>
</dbReference>
<dbReference type="Proteomes" id="UP001489004">
    <property type="component" value="Unassembled WGS sequence"/>
</dbReference>
<dbReference type="SUPFAM" id="SSF51182">
    <property type="entry name" value="RmlC-like cupins"/>
    <property type="match status" value="1"/>
</dbReference>
<dbReference type="NCBIfam" id="TIGR03214">
    <property type="entry name" value="ura-cupin"/>
    <property type="match status" value="1"/>
</dbReference>
<evidence type="ECO:0000256" key="1">
    <source>
        <dbReference type="SAM" id="SignalP"/>
    </source>
</evidence>
<dbReference type="Gene3D" id="2.60.120.10">
    <property type="entry name" value="Jelly Rolls"/>
    <property type="match status" value="1"/>
</dbReference>
<dbReference type="CDD" id="cd02212">
    <property type="entry name" value="cupin_UGlyAH_C"/>
    <property type="match status" value="1"/>
</dbReference>
<feature type="chain" id="PRO_5043822411" description="Cupin 2 conserved barrel domain-containing protein" evidence="1">
    <location>
        <begin position="17"/>
        <end position="286"/>
    </location>
</feature>
<dbReference type="InterPro" id="IPR014710">
    <property type="entry name" value="RmlC-like_jellyroll"/>
</dbReference>
<comment type="caution">
    <text evidence="2">The sequence shown here is derived from an EMBL/GenBank/DDBJ whole genome shotgun (WGS) entry which is preliminary data.</text>
</comment>
<dbReference type="PANTHER" id="PTHR34571:SF1">
    <property type="entry name" value="(S)-UREIDOGLYCINE AMINOHYDROLASE"/>
    <property type="match status" value="1"/>
</dbReference>
<keyword evidence="1" id="KW-0732">Signal</keyword>
<name>A0AAW1PWJ4_9CHLO</name>
<dbReference type="InterPro" id="IPR044697">
    <property type="entry name" value="UGlyAH_cupin_C"/>
</dbReference>
<dbReference type="EMBL" id="JALJOR010000008">
    <property type="protein sequence ID" value="KAK9813122.1"/>
    <property type="molecule type" value="Genomic_DNA"/>
</dbReference>
<dbReference type="InterPro" id="IPR011051">
    <property type="entry name" value="RmlC_Cupin_sf"/>
</dbReference>
<accession>A0AAW1PWJ4</accession>
<sequence>MLILLLLLIAACSSYGFDEKSYDYSMVLACSRYQAASFADLPGFTRGGYQRDHALITPENRVWASFPGWSQTLTAHLIAKAVPGGANFVMYLADLKPNASSALPAPGVERLVFVLDGALNISTPQPGGKRELHPDEFVYYPHDAPHSLTTSSGAGILVFERHYAIKGGKPTFQVGKVSQLPVLPVPGEVFVLRKLLPQTADFDFNIHIMDFRPGEYLNVKEVHYNQHGLLLLQGQGVYRLADRWYPVQAGDAIWMAPFVLQWYAALGTIDSRYILYKDTIVDPLFL</sequence>
<gene>
    <name evidence="2" type="ORF">WJX72_009410</name>
</gene>
<organism evidence="2 3">
    <name type="scientific">[Myrmecia] bisecta</name>
    <dbReference type="NCBI Taxonomy" id="41462"/>
    <lineage>
        <taxon>Eukaryota</taxon>
        <taxon>Viridiplantae</taxon>
        <taxon>Chlorophyta</taxon>
        <taxon>core chlorophytes</taxon>
        <taxon>Trebouxiophyceae</taxon>
        <taxon>Trebouxiales</taxon>
        <taxon>Trebouxiaceae</taxon>
        <taxon>Myrmecia</taxon>
    </lineage>
</organism>
<dbReference type="GO" id="GO:0071522">
    <property type="term" value="F:ureidoglycine aminohydrolase activity"/>
    <property type="evidence" value="ECO:0007669"/>
    <property type="project" value="InterPro"/>
</dbReference>